<reference evidence="2 3" key="1">
    <citation type="submission" date="2017-05" db="EMBL/GenBank/DDBJ databases">
        <authorList>
            <person name="Song R."/>
            <person name="Chenine A.L."/>
            <person name="Ruprecht R.M."/>
        </authorList>
    </citation>
    <scope>NUCLEOTIDE SEQUENCE [LARGE SCALE GENOMIC DNA]</scope>
    <source>
        <strain evidence="2 3">S567_C10_BS</strain>
    </source>
</reference>
<dbReference type="Proteomes" id="UP000194857">
    <property type="component" value="Unassembled WGS sequence"/>
</dbReference>
<sequence>MKALLLPLVSLFMVGSAYADEPISDIEYRLAAAVSMNDERELGLAMADLVGLACGGDAKAAAVLGDRYMSGSAEFEQAPGKALVLLRFASQSGDPRSMPGLVLLLSREGASQAEIEEAAKWKKIGEALLPGRVEMALASQAFEIARNGRDVAPGYQAAAVWIQKRNLGMSTENASIDCSAW</sequence>
<dbReference type="RefSeq" id="WP_086250748.1">
    <property type="nucleotide sequence ID" value="NZ_NFFZ01000004.1"/>
</dbReference>
<comment type="caution">
    <text evidence="2">The sequence shown here is derived from an EMBL/GenBank/DDBJ whole genome shotgun (WGS) entry which is preliminary data.</text>
</comment>
<dbReference type="AlphaFoldDB" id="A0A241XS06"/>
<dbReference type="Gene3D" id="1.25.40.10">
    <property type="entry name" value="Tetratricopeptide repeat domain"/>
    <property type="match status" value="1"/>
</dbReference>
<keyword evidence="1" id="KW-0732">Signal</keyword>
<proteinExistence type="predicted"/>
<feature type="signal peptide" evidence="1">
    <location>
        <begin position="1"/>
        <end position="19"/>
    </location>
</feature>
<dbReference type="InterPro" id="IPR011990">
    <property type="entry name" value="TPR-like_helical_dom_sf"/>
</dbReference>
<accession>A0A241XS06</accession>
<protein>
    <recommendedName>
        <fullName evidence="4">Sel1 repeat family protein</fullName>
    </recommendedName>
</protein>
<evidence type="ECO:0000313" key="2">
    <source>
        <dbReference type="EMBL" id="OTI62936.1"/>
    </source>
</evidence>
<gene>
    <name evidence="2" type="ORF">CAZ10_08785</name>
</gene>
<evidence type="ECO:0008006" key="4">
    <source>
        <dbReference type="Google" id="ProtNLM"/>
    </source>
</evidence>
<evidence type="ECO:0000313" key="3">
    <source>
        <dbReference type="Proteomes" id="UP000194857"/>
    </source>
</evidence>
<organism evidence="2 3">
    <name type="scientific">Pseudomonas aeruginosa</name>
    <dbReference type="NCBI Taxonomy" id="287"/>
    <lineage>
        <taxon>Bacteria</taxon>
        <taxon>Pseudomonadati</taxon>
        <taxon>Pseudomonadota</taxon>
        <taxon>Gammaproteobacteria</taxon>
        <taxon>Pseudomonadales</taxon>
        <taxon>Pseudomonadaceae</taxon>
        <taxon>Pseudomonas</taxon>
    </lineage>
</organism>
<evidence type="ECO:0000256" key="1">
    <source>
        <dbReference type="SAM" id="SignalP"/>
    </source>
</evidence>
<feature type="chain" id="PRO_5013145336" description="Sel1 repeat family protein" evidence="1">
    <location>
        <begin position="20"/>
        <end position="181"/>
    </location>
</feature>
<dbReference type="EMBL" id="NFFZ01000004">
    <property type="protein sequence ID" value="OTI62936.1"/>
    <property type="molecule type" value="Genomic_DNA"/>
</dbReference>
<name>A0A241XS06_PSEAI</name>